<dbReference type="InParanoid" id="A0A316V5H7"/>
<comment type="similarity">
    <text evidence="2">Belongs to the ERG4/ERG24 family.</text>
</comment>
<dbReference type="EMBL" id="KZ819605">
    <property type="protein sequence ID" value="PWN32829.1"/>
    <property type="molecule type" value="Genomic_DNA"/>
</dbReference>
<feature type="transmembrane region" description="Helical" evidence="21">
    <location>
        <begin position="237"/>
        <end position="257"/>
    </location>
</feature>
<keyword evidence="23" id="KW-1185">Reference proteome</keyword>
<name>A0A316V5H7_9BASI</name>
<evidence type="ECO:0000256" key="18">
    <source>
        <dbReference type="ARBA" id="ARBA00077841"/>
    </source>
</evidence>
<evidence type="ECO:0000256" key="20">
    <source>
        <dbReference type="SAM" id="MobiDB-lite"/>
    </source>
</evidence>
<feature type="region of interest" description="Disordered" evidence="20">
    <location>
        <begin position="1"/>
        <end position="97"/>
    </location>
</feature>
<keyword evidence="12 21" id="KW-0472">Membrane</keyword>
<feature type="transmembrane region" description="Helical" evidence="21">
    <location>
        <begin position="326"/>
        <end position="342"/>
    </location>
</feature>
<dbReference type="FunFam" id="1.20.120.1630:FF:000009">
    <property type="entry name" value="C-14 sterol reductase"/>
    <property type="match status" value="1"/>
</dbReference>
<evidence type="ECO:0000256" key="14">
    <source>
        <dbReference type="ARBA" id="ARBA00023221"/>
    </source>
</evidence>
<dbReference type="GO" id="GO:0006696">
    <property type="term" value="P:ergosterol biosynthetic process"/>
    <property type="evidence" value="ECO:0007669"/>
    <property type="project" value="TreeGrafter"/>
</dbReference>
<dbReference type="RefSeq" id="XP_025353131.1">
    <property type="nucleotide sequence ID" value="XM_025502882.1"/>
</dbReference>
<evidence type="ECO:0000256" key="12">
    <source>
        <dbReference type="ARBA" id="ARBA00023136"/>
    </source>
</evidence>
<feature type="transmembrane region" description="Helical" evidence="21">
    <location>
        <begin position="109"/>
        <end position="130"/>
    </location>
</feature>
<dbReference type="GO" id="GO:0005789">
    <property type="term" value="C:endoplasmic reticulum membrane"/>
    <property type="evidence" value="ECO:0007669"/>
    <property type="project" value="TreeGrafter"/>
</dbReference>
<dbReference type="Pfam" id="PF01222">
    <property type="entry name" value="ERG4_ERG24"/>
    <property type="match status" value="1"/>
</dbReference>
<evidence type="ECO:0000256" key="8">
    <source>
        <dbReference type="ARBA" id="ARBA00022989"/>
    </source>
</evidence>
<feature type="compositionally biased region" description="Basic residues" evidence="20">
    <location>
        <begin position="83"/>
        <end position="94"/>
    </location>
</feature>
<dbReference type="GeneID" id="37024663"/>
<evidence type="ECO:0000256" key="19">
    <source>
        <dbReference type="ARBA" id="ARBA00083315"/>
    </source>
</evidence>
<evidence type="ECO:0000256" key="13">
    <source>
        <dbReference type="ARBA" id="ARBA00023166"/>
    </source>
</evidence>
<dbReference type="PANTHER" id="PTHR21257:SF52">
    <property type="entry name" value="DELTA(14)-STEROL REDUCTASE TM7SF2"/>
    <property type="match status" value="1"/>
</dbReference>
<evidence type="ECO:0000256" key="15">
    <source>
        <dbReference type="ARBA" id="ARBA00052254"/>
    </source>
</evidence>
<keyword evidence="10" id="KW-0756">Sterol biosynthesis</keyword>
<evidence type="ECO:0000256" key="11">
    <source>
        <dbReference type="ARBA" id="ARBA00023098"/>
    </source>
</evidence>
<proteinExistence type="inferred from homology"/>
<dbReference type="EC" id="1.3.1.70" evidence="3"/>
<dbReference type="PANTHER" id="PTHR21257">
    <property type="entry name" value="DELTA(14)-STEROL REDUCTASE"/>
    <property type="match status" value="1"/>
</dbReference>
<comment type="pathway">
    <text evidence="16">Steroid biosynthesis; zymosterol biosynthesis; zymosterol from lanosterol: step 2/6.</text>
</comment>
<dbReference type="PROSITE" id="PS01018">
    <property type="entry name" value="STEROL_REDUCT_2"/>
    <property type="match status" value="1"/>
</dbReference>
<keyword evidence="11" id="KW-0443">Lipid metabolism</keyword>
<dbReference type="STRING" id="1280837.A0A316V5H7"/>
<feature type="transmembrane region" description="Helical" evidence="21">
    <location>
        <begin position="204"/>
        <end position="225"/>
    </location>
</feature>
<evidence type="ECO:0000313" key="23">
    <source>
        <dbReference type="Proteomes" id="UP000245771"/>
    </source>
</evidence>
<evidence type="ECO:0000256" key="4">
    <source>
        <dbReference type="ARBA" id="ARBA00022516"/>
    </source>
</evidence>
<keyword evidence="4" id="KW-0444">Lipid biosynthesis</keyword>
<protein>
    <recommendedName>
        <fullName evidence="17">Delta(14)-sterol reductase ERG24</fullName>
        <ecNumber evidence="3">1.3.1.70</ecNumber>
    </recommendedName>
    <alternativeName>
        <fullName evidence="19">C-14 sterol reductase ERG24</fullName>
    </alternativeName>
    <alternativeName>
        <fullName evidence="18">Sterol C14-reductase ERG24</fullName>
    </alternativeName>
</protein>
<keyword evidence="13" id="KW-1207">Sterol metabolism</keyword>
<dbReference type="GO" id="GO:0050613">
    <property type="term" value="F:Delta14-sterol reductase activity"/>
    <property type="evidence" value="ECO:0007669"/>
    <property type="project" value="UniProtKB-EC"/>
</dbReference>
<evidence type="ECO:0000256" key="6">
    <source>
        <dbReference type="ARBA" id="ARBA00022857"/>
    </source>
</evidence>
<evidence type="ECO:0000256" key="7">
    <source>
        <dbReference type="ARBA" id="ARBA00022955"/>
    </source>
</evidence>
<feature type="transmembrane region" description="Helical" evidence="21">
    <location>
        <begin position="475"/>
        <end position="492"/>
    </location>
</feature>
<keyword evidence="9" id="KW-0560">Oxidoreductase</keyword>
<feature type="transmembrane region" description="Helical" evidence="21">
    <location>
        <begin position="392"/>
        <end position="411"/>
    </location>
</feature>
<keyword evidence="5 21" id="KW-0812">Transmembrane</keyword>
<dbReference type="Gene3D" id="1.20.120.1630">
    <property type="match status" value="1"/>
</dbReference>
<keyword evidence="7" id="KW-0752">Steroid biosynthesis</keyword>
<evidence type="ECO:0000256" key="17">
    <source>
        <dbReference type="ARBA" id="ARBA00074394"/>
    </source>
</evidence>
<feature type="transmembrane region" description="Helical" evidence="21">
    <location>
        <begin position="362"/>
        <end position="380"/>
    </location>
</feature>
<dbReference type="PROSITE" id="PS01017">
    <property type="entry name" value="STEROL_REDUCT_1"/>
    <property type="match status" value="1"/>
</dbReference>
<organism evidence="22 23">
    <name type="scientific">Meira miltonrushii</name>
    <dbReference type="NCBI Taxonomy" id="1280837"/>
    <lineage>
        <taxon>Eukaryota</taxon>
        <taxon>Fungi</taxon>
        <taxon>Dikarya</taxon>
        <taxon>Basidiomycota</taxon>
        <taxon>Ustilaginomycotina</taxon>
        <taxon>Exobasidiomycetes</taxon>
        <taxon>Exobasidiales</taxon>
        <taxon>Brachybasidiaceae</taxon>
        <taxon>Meira</taxon>
    </lineage>
</organism>
<keyword evidence="8 21" id="KW-1133">Transmembrane helix</keyword>
<evidence type="ECO:0000313" key="22">
    <source>
        <dbReference type="EMBL" id="PWN32829.1"/>
    </source>
</evidence>
<sequence length="522" mass="58379">MVQTRGQSTPSRSRSRKKSTSSLKSAAAQADTPNGSATKAAIENTTSNPDTPTPKPRGRKSTKKVADDSASNASTTSTPAKKTVQRKTSTRSIKKKDTMLNPKTTEYEFGGPVGAAGVSILTPFFAYLLYFACNEKVGCSILPRYPEVIAHQFVAGVKESFLDWQAWAVYFGWYAFCIVAWAVLPGQQVQGTELRTGKKLEYKINAFATFLAAAISSAVIIFTQGAKAFDDLLYGHWPGLITASITMAVVQSIYVYVESFKADKLLAKGGNTGNHLFDWFIGRELNPRIGVFDIKTFNELRPGMILWYLLDISCACHQFVSLNGRITDSMALVVLFHTWYIVDALFNESSILTQMDITTDGFGFMLSVGDLTWVPFVYGLQARYLAFHPKDLGILATVAILALNFTGYYIFRTANGEKNDFRNGSNKKNLQFMTTSSGRKLLTSGWWGRSRHPNYFGDWIMAFSWSLPTGFETPITYFYFAFFVVLLVHRQLRDDAACQHKYGKDWTKYTKLVPSRIIPYVY</sequence>
<dbReference type="AlphaFoldDB" id="A0A316V5H7"/>
<feature type="compositionally biased region" description="Low complexity" evidence="20">
    <location>
        <begin position="68"/>
        <end position="82"/>
    </location>
</feature>
<evidence type="ECO:0000256" key="2">
    <source>
        <dbReference type="ARBA" id="ARBA00005402"/>
    </source>
</evidence>
<evidence type="ECO:0000256" key="3">
    <source>
        <dbReference type="ARBA" id="ARBA00012413"/>
    </source>
</evidence>
<evidence type="ECO:0000256" key="5">
    <source>
        <dbReference type="ARBA" id="ARBA00022692"/>
    </source>
</evidence>
<reference evidence="22 23" key="1">
    <citation type="journal article" date="2018" name="Mol. Biol. Evol.">
        <title>Broad Genomic Sampling Reveals a Smut Pathogenic Ancestry of the Fungal Clade Ustilaginomycotina.</title>
        <authorList>
            <person name="Kijpornyongpan T."/>
            <person name="Mondo S.J."/>
            <person name="Barry K."/>
            <person name="Sandor L."/>
            <person name="Lee J."/>
            <person name="Lipzen A."/>
            <person name="Pangilinan J."/>
            <person name="LaButti K."/>
            <person name="Hainaut M."/>
            <person name="Henrissat B."/>
            <person name="Grigoriev I.V."/>
            <person name="Spatafora J.W."/>
            <person name="Aime M.C."/>
        </authorList>
    </citation>
    <scope>NUCLEOTIDE SEQUENCE [LARGE SCALE GENOMIC DNA]</scope>
    <source>
        <strain evidence="22 23">MCA 3882</strain>
    </source>
</reference>
<evidence type="ECO:0000256" key="21">
    <source>
        <dbReference type="SAM" id="Phobius"/>
    </source>
</evidence>
<keyword evidence="14" id="KW-0753">Steroid metabolism</keyword>
<evidence type="ECO:0000256" key="1">
    <source>
        <dbReference type="ARBA" id="ARBA00004141"/>
    </source>
</evidence>
<feature type="compositionally biased region" description="Polar residues" evidence="20">
    <location>
        <begin position="31"/>
        <end position="50"/>
    </location>
</feature>
<dbReference type="FunCoup" id="A0A316V5H7">
    <property type="interactions" value="141"/>
</dbReference>
<comment type="catalytic activity">
    <reaction evidence="15">
        <text>4,4-dimethyl-5alpha-cholesta-8,24-dien-3beta-ol + NADP(+) = 4,4-dimethyl-5alpha-cholesta-8,14,24-trien-3beta-ol + NADPH + H(+)</text>
        <dbReference type="Rhea" id="RHEA:18561"/>
        <dbReference type="ChEBI" id="CHEBI:15378"/>
        <dbReference type="ChEBI" id="CHEBI:17813"/>
        <dbReference type="ChEBI" id="CHEBI:18364"/>
        <dbReference type="ChEBI" id="CHEBI:57783"/>
        <dbReference type="ChEBI" id="CHEBI:58349"/>
        <dbReference type="EC" id="1.3.1.70"/>
    </reaction>
    <physiologicalReaction direction="right-to-left" evidence="15">
        <dbReference type="Rhea" id="RHEA:18563"/>
    </physiologicalReaction>
</comment>
<evidence type="ECO:0000256" key="10">
    <source>
        <dbReference type="ARBA" id="ARBA00023011"/>
    </source>
</evidence>
<accession>A0A316V5H7</accession>
<dbReference type="InterPro" id="IPR001171">
    <property type="entry name" value="ERG24_DHCR-like"/>
</dbReference>
<evidence type="ECO:0000256" key="16">
    <source>
        <dbReference type="ARBA" id="ARBA00060638"/>
    </source>
</evidence>
<dbReference type="InterPro" id="IPR018083">
    <property type="entry name" value="Sterol_reductase_CS"/>
</dbReference>
<evidence type="ECO:0000256" key="9">
    <source>
        <dbReference type="ARBA" id="ARBA00023002"/>
    </source>
</evidence>
<keyword evidence="6" id="KW-0521">NADP</keyword>
<feature type="transmembrane region" description="Helical" evidence="21">
    <location>
        <begin position="164"/>
        <end position="184"/>
    </location>
</feature>
<comment type="subcellular location">
    <subcellularLocation>
        <location evidence="1">Membrane</location>
        <topology evidence="1">Multi-pass membrane protein</topology>
    </subcellularLocation>
</comment>
<dbReference type="OrthoDB" id="10262235at2759"/>
<dbReference type="Proteomes" id="UP000245771">
    <property type="component" value="Unassembled WGS sequence"/>
</dbReference>
<gene>
    <name evidence="22" type="ORF">FA14DRAFT_78430</name>
</gene>